<evidence type="ECO:0000256" key="1">
    <source>
        <dbReference type="SAM" id="SignalP"/>
    </source>
</evidence>
<evidence type="ECO:0000259" key="2">
    <source>
        <dbReference type="Pfam" id="PF00775"/>
    </source>
</evidence>
<dbReference type="InterPro" id="IPR015889">
    <property type="entry name" value="Intradiol_dOase_core"/>
</dbReference>
<proteinExistence type="predicted"/>
<feature type="chain" id="PRO_5016090944" evidence="1">
    <location>
        <begin position="20"/>
        <end position="425"/>
    </location>
</feature>
<dbReference type="CDD" id="cd03457">
    <property type="entry name" value="intradiol_dioxygenase_like"/>
    <property type="match status" value="1"/>
</dbReference>
<dbReference type="EMBL" id="KZ825540">
    <property type="protein sequence ID" value="PYI28849.1"/>
    <property type="molecule type" value="Genomic_DNA"/>
</dbReference>
<dbReference type="SUPFAM" id="SSF49482">
    <property type="entry name" value="Aromatic compound dioxygenase"/>
    <property type="match status" value="1"/>
</dbReference>
<dbReference type="PANTHER" id="PTHR34315">
    <property type="match status" value="1"/>
</dbReference>
<name>A0A2V5HWJ4_9EURO</name>
<accession>A0A2V5HWJ4</accession>
<dbReference type="Proteomes" id="UP000248817">
    <property type="component" value="Unassembled WGS sequence"/>
</dbReference>
<sequence length="425" mass="46329">MKLQHHLLLGWAALAAAHGAFEHETLEAAMARHRHTIKARRSLESCAGDLESSGSNLRLRARRDEIIEHHRRRKRSTVEILNTTHLHTGPRIDPSRPGEVFADEHHVLLTPYGDNGPYYVPGELIREDAREDQLGVPIIVEAQFIDYESCLPVPGMFWDMWNANATGVYSGVINEGNGDFLDHSNVNATWLRAVQMADQDGVARIQTIFPGHYTGRTNHIHIIAHTNVVVLPNGTITGGSISHIGQFFFDQALIDAVETTYPYTLNPYAVIGNTLDDTFHQETAFSASDPVFNYEYLGDTLQDGLYMWVRIGVNVSASWQSEYSFTHGADGGKYSCGTGRIGANYTTSDEDCADNVDVGALPGETAPGPAVYSAPPPTAWDNATETAEQLADHDALQSAVAHAESTEAAYLASIASESAATATAQ</sequence>
<feature type="signal peptide" evidence="1">
    <location>
        <begin position="1"/>
        <end position="19"/>
    </location>
</feature>
<gene>
    <name evidence="3" type="ORF">BP00DRAFT_350006</name>
</gene>
<dbReference type="Pfam" id="PF00775">
    <property type="entry name" value="Dioxygenase_C"/>
    <property type="match status" value="1"/>
</dbReference>
<keyword evidence="3" id="KW-0223">Dioxygenase</keyword>
<dbReference type="PANTHER" id="PTHR34315:SF9">
    <property type="entry name" value="INTRADIOL RING-CLEAVAGE DIOXYGENASES DOMAIN-CONTAINING PROTEIN-RELATED"/>
    <property type="match status" value="1"/>
</dbReference>
<evidence type="ECO:0000313" key="3">
    <source>
        <dbReference type="EMBL" id="PYI28849.1"/>
    </source>
</evidence>
<dbReference type="AlphaFoldDB" id="A0A2V5HWJ4"/>
<feature type="domain" description="Intradiol ring-cleavage dioxygenases" evidence="2">
    <location>
        <begin position="124"/>
        <end position="217"/>
    </location>
</feature>
<keyword evidence="3" id="KW-0560">Oxidoreductase</keyword>
<reference evidence="3 4" key="1">
    <citation type="submission" date="2018-02" db="EMBL/GenBank/DDBJ databases">
        <title>The genomes of Aspergillus section Nigri reveals drivers in fungal speciation.</title>
        <authorList>
            <consortium name="DOE Joint Genome Institute"/>
            <person name="Vesth T.C."/>
            <person name="Nybo J."/>
            <person name="Theobald S."/>
            <person name="Brandl J."/>
            <person name="Frisvad J.C."/>
            <person name="Nielsen K.F."/>
            <person name="Lyhne E.K."/>
            <person name="Kogle M.E."/>
            <person name="Kuo A."/>
            <person name="Riley R."/>
            <person name="Clum A."/>
            <person name="Nolan M."/>
            <person name="Lipzen A."/>
            <person name="Salamov A."/>
            <person name="Henrissat B."/>
            <person name="Wiebenga A."/>
            <person name="De vries R.P."/>
            <person name="Grigoriev I.V."/>
            <person name="Mortensen U.H."/>
            <person name="Andersen M.R."/>
            <person name="Baker S.E."/>
        </authorList>
    </citation>
    <scope>NUCLEOTIDE SEQUENCE [LARGE SCALE GENOMIC DNA]</scope>
    <source>
        <strain evidence="3 4">CBS 114.80</strain>
    </source>
</reference>
<dbReference type="Gene3D" id="2.60.130.10">
    <property type="entry name" value="Aromatic compound dioxygenase"/>
    <property type="match status" value="1"/>
</dbReference>
<dbReference type="InterPro" id="IPR000627">
    <property type="entry name" value="Intradiol_dOase_C"/>
</dbReference>
<organism evidence="3 4">
    <name type="scientific">Aspergillus indologenus CBS 114.80</name>
    <dbReference type="NCBI Taxonomy" id="1450541"/>
    <lineage>
        <taxon>Eukaryota</taxon>
        <taxon>Fungi</taxon>
        <taxon>Dikarya</taxon>
        <taxon>Ascomycota</taxon>
        <taxon>Pezizomycotina</taxon>
        <taxon>Eurotiomycetes</taxon>
        <taxon>Eurotiomycetidae</taxon>
        <taxon>Eurotiales</taxon>
        <taxon>Aspergillaceae</taxon>
        <taxon>Aspergillus</taxon>
        <taxon>Aspergillus subgen. Circumdati</taxon>
    </lineage>
</organism>
<evidence type="ECO:0000313" key="4">
    <source>
        <dbReference type="Proteomes" id="UP000248817"/>
    </source>
</evidence>
<dbReference type="GO" id="GO:0016702">
    <property type="term" value="F:oxidoreductase activity, acting on single donors with incorporation of molecular oxygen, incorporation of two atoms of oxygen"/>
    <property type="evidence" value="ECO:0007669"/>
    <property type="project" value="InterPro"/>
</dbReference>
<keyword evidence="1" id="KW-0732">Signal</keyword>
<protein>
    <submittedName>
        <fullName evidence="3">Aromatic compound dioxygenase</fullName>
    </submittedName>
</protein>
<keyword evidence="4" id="KW-1185">Reference proteome</keyword>
<dbReference type="GO" id="GO:0008199">
    <property type="term" value="F:ferric iron binding"/>
    <property type="evidence" value="ECO:0007669"/>
    <property type="project" value="InterPro"/>
</dbReference>